<feature type="domain" description="PilZ" evidence="1">
    <location>
        <begin position="52"/>
        <end position="161"/>
    </location>
</feature>
<dbReference type="EMBL" id="VRYY01000024">
    <property type="protein sequence ID" value="MBG3875686.1"/>
    <property type="molecule type" value="Genomic_DNA"/>
</dbReference>
<protein>
    <submittedName>
        <fullName evidence="2">PilZ domain-containing protein</fullName>
    </submittedName>
</protein>
<dbReference type="SUPFAM" id="SSF141371">
    <property type="entry name" value="PilZ domain-like"/>
    <property type="match status" value="1"/>
</dbReference>
<dbReference type="Pfam" id="PF07238">
    <property type="entry name" value="PilZ"/>
    <property type="match status" value="1"/>
</dbReference>
<evidence type="ECO:0000313" key="3">
    <source>
        <dbReference type="Proteomes" id="UP001194469"/>
    </source>
</evidence>
<dbReference type="Gene3D" id="2.40.10.220">
    <property type="entry name" value="predicted glycosyltransferase like domains"/>
    <property type="match status" value="1"/>
</dbReference>
<dbReference type="Proteomes" id="UP001194469">
    <property type="component" value="Unassembled WGS sequence"/>
</dbReference>
<comment type="caution">
    <text evidence="2">The sequence shown here is derived from an EMBL/GenBank/DDBJ whole genome shotgun (WGS) entry which is preliminary data.</text>
</comment>
<evidence type="ECO:0000259" key="1">
    <source>
        <dbReference type="Pfam" id="PF07238"/>
    </source>
</evidence>
<evidence type="ECO:0000313" key="2">
    <source>
        <dbReference type="EMBL" id="MBG3875686.1"/>
    </source>
</evidence>
<dbReference type="InterPro" id="IPR009875">
    <property type="entry name" value="PilZ_domain"/>
</dbReference>
<proteinExistence type="predicted"/>
<dbReference type="RefSeq" id="WP_196607956.1">
    <property type="nucleotide sequence ID" value="NZ_VRYY01000024.1"/>
</dbReference>
<keyword evidence="3" id="KW-1185">Reference proteome</keyword>
<accession>A0ABS0J103</accession>
<gene>
    <name evidence="2" type="ORF">FVW20_01250</name>
</gene>
<organism evidence="2 3">
    <name type="scientific">Nitratidesulfovibrio oxamicus</name>
    <dbReference type="NCBI Taxonomy" id="32016"/>
    <lineage>
        <taxon>Bacteria</taxon>
        <taxon>Pseudomonadati</taxon>
        <taxon>Thermodesulfobacteriota</taxon>
        <taxon>Desulfovibrionia</taxon>
        <taxon>Desulfovibrionales</taxon>
        <taxon>Desulfovibrionaceae</taxon>
        <taxon>Nitratidesulfovibrio</taxon>
    </lineage>
</organism>
<name>A0ABS0J103_9BACT</name>
<reference evidence="2 3" key="1">
    <citation type="submission" date="2019-08" db="EMBL/GenBank/DDBJ databases">
        <authorList>
            <person name="Luo N."/>
        </authorList>
    </citation>
    <scope>NUCLEOTIDE SEQUENCE [LARGE SCALE GENOMIC DNA]</scope>
    <source>
        <strain evidence="2 3">NCIMB 9442</strain>
    </source>
</reference>
<sequence>MRRFRELRVHPDLLKRIDTAAEEMGITTTALVEGLLERYLLRREAKSRDDTDRRSFERHPIRLPGVVYVTEPDGHYGRYQPVELHDISLNGVGFRMPPNTELDMRLADAEFEVIFRLDDSNPPVRMRCRSTRNERGKGATRIGASFIGGDASSHALMERYFVQ</sequence>